<keyword evidence="3" id="KW-1185">Reference proteome</keyword>
<reference evidence="2" key="2">
    <citation type="submission" date="2020-11" db="EMBL/GenBank/DDBJ databases">
        <authorList>
            <person name="McCartney M.A."/>
            <person name="Auch B."/>
            <person name="Kono T."/>
            <person name="Mallez S."/>
            <person name="Becker A."/>
            <person name="Gohl D.M."/>
            <person name="Silverstein K.A.T."/>
            <person name="Koren S."/>
            <person name="Bechman K.B."/>
            <person name="Herman A."/>
            <person name="Abrahante J.E."/>
            <person name="Garbe J."/>
        </authorList>
    </citation>
    <scope>NUCLEOTIDE SEQUENCE</scope>
    <source>
        <strain evidence="2">Duluth1</strain>
        <tissue evidence="2">Whole animal</tissue>
    </source>
</reference>
<feature type="domain" description="DUF676" evidence="1">
    <location>
        <begin position="15"/>
        <end position="55"/>
    </location>
</feature>
<evidence type="ECO:0000259" key="1">
    <source>
        <dbReference type="Pfam" id="PF05057"/>
    </source>
</evidence>
<organism evidence="2 3">
    <name type="scientific">Dreissena polymorpha</name>
    <name type="common">Zebra mussel</name>
    <name type="synonym">Mytilus polymorpha</name>
    <dbReference type="NCBI Taxonomy" id="45954"/>
    <lineage>
        <taxon>Eukaryota</taxon>
        <taxon>Metazoa</taxon>
        <taxon>Spiralia</taxon>
        <taxon>Lophotrochozoa</taxon>
        <taxon>Mollusca</taxon>
        <taxon>Bivalvia</taxon>
        <taxon>Autobranchia</taxon>
        <taxon>Heteroconchia</taxon>
        <taxon>Euheterodonta</taxon>
        <taxon>Imparidentia</taxon>
        <taxon>Neoheterodontei</taxon>
        <taxon>Myida</taxon>
        <taxon>Dreissenoidea</taxon>
        <taxon>Dreissenidae</taxon>
        <taxon>Dreissena</taxon>
    </lineage>
</organism>
<proteinExistence type="predicted"/>
<evidence type="ECO:0000313" key="2">
    <source>
        <dbReference type="EMBL" id="KAH3849681.1"/>
    </source>
</evidence>
<gene>
    <name evidence="2" type="ORF">DPMN_092084</name>
</gene>
<dbReference type="AlphaFoldDB" id="A0A9D4L111"/>
<accession>A0A9D4L111</accession>
<dbReference type="Proteomes" id="UP000828390">
    <property type="component" value="Unassembled WGS sequence"/>
</dbReference>
<name>A0A9D4L111_DREPO</name>
<reference evidence="2" key="1">
    <citation type="journal article" date="2019" name="bioRxiv">
        <title>The Genome of the Zebra Mussel, Dreissena polymorpha: A Resource for Invasive Species Research.</title>
        <authorList>
            <person name="McCartney M.A."/>
            <person name="Auch B."/>
            <person name="Kono T."/>
            <person name="Mallez S."/>
            <person name="Zhang Y."/>
            <person name="Obille A."/>
            <person name="Becker A."/>
            <person name="Abrahante J.E."/>
            <person name="Garbe J."/>
            <person name="Badalamenti J.P."/>
            <person name="Herman A."/>
            <person name="Mangelson H."/>
            <person name="Liachko I."/>
            <person name="Sullivan S."/>
            <person name="Sone E.D."/>
            <person name="Koren S."/>
            <person name="Silverstein K.A.T."/>
            <person name="Beckman K.B."/>
            <person name="Gohl D.M."/>
        </authorList>
    </citation>
    <scope>NUCLEOTIDE SEQUENCE</scope>
    <source>
        <strain evidence="2">Duluth1</strain>
        <tissue evidence="2">Whole animal</tissue>
    </source>
</reference>
<comment type="caution">
    <text evidence="2">The sequence shown here is derived from an EMBL/GenBank/DDBJ whole genome shotgun (WGS) entry which is preliminary data.</text>
</comment>
<dbReference type="InterPro" id="IPR007751">
    <property type="entry name" value="DUF676_lipase-like"/>
</dbReference>
<dbReference type="EMBL" id="JAIWYP010000003">
    <property type="protein sequence ID" value="KAH3849681.1"/>
    <property type="molecule type" value="Genomic_DNA"/>
</dbReference>
<dbReference type="Pfam" id="PF05057">
    <property type="entry name" value="DUF676"/>
    <property type="match status" value="1"/>
</dbReference>
<protein>
    <recommendedName>
        <fullName evidence="1">DUF676 domain-containing protein</fullName>
    </recommendedName>
</protein>
<sequence>MTRKRPQNHTMSGSRTGMWFMQKWKKSGSLLQLSLKDSTDPRASFLYQLSQKPGELFNGLAELEDSWNNTFHSN</sequence>
<evidence type="ECO:0000313" key="3">
    <source>
        <dbReference type="Proteomes" id="UP000828390"/>
    </source>
</evidence>